<protein>
    <submittedName>
        <fullName evidence="2">Uncharacterized protein</fullName>
    </submittedName>
</protein>
<name>A0A1G9KFY9_9FLAO</name>
<feature type="transmembrane region" description="Helical" evidence="1">
    <location>
        <begin position="71"/>
        <end position="92"/>
    </location>
</feature>
<keyword evidence="1" id="KW-1133">Transmembrane helix</keyword>
<dbReference type="Proteomes" id="UP000199440">
    <property type="component" value="Unassembled WGS sequence"/>
</dbReference>
<evidence type="ECO:0000256" key="1">
    <source>
        <dbReference type="SAM" id="Phobius"/>
    </source>
</evidence>
<reference evidence="3" key="1">
    <citation type="submission" date="2016-10" db="EMBL/GenBank/DDBJ databases">
        <authorList>
            <person name="Varghese N."/>
            <person name="Submissions S."/>
        </authorList>
    </citation>
    <scope>NUCLEOTIDE SEQUENCE [LARGE SCALE GENOMIC DNA]</scope>
    <source>
        <strain evidence="3">DSM 19886</strain>
    </source>
</reference>
<keyword evidence="3" id="KW-1185">Reference proteome</keyword>
<keyword evidence="1" id="KW-0812">Transmembrane</keyword>
<evidence type="ECO:0000313" key="3">
    <source>
        <dbReference type="Proteomes" id="UP000199440"/>
    </source>
</evidence>
<dbReference type="AlphaFoldDB" id="A0A1G9KFY9"/>
<proteinExistence type="predicted"/>
<feature type="transmembrane region" description="Helical" evidence="1">
    <location>
        <begin position="99"/>
        <end position="118"/>
    </location>
</feature>
<dbReference type="OrthoDB" id="1467832at2"/>
<evidence type="ECO:0000313" key="2">
    <source>
        <dbReference type="EMBL" id="SDL48800.1"/>
    </source>
</evidence>
<dbReference type="STRING" id="192904.SAMN04488514_101982"/>
<keyword evidence="1" id="KW-0472">Membrane</keyword>
<gene>
    <name evidence="2" type="ORF">SAMN04488514_101982</name>
</gene>
<feature type="transmembrane region" description="Helical" evidence="1">
    <location>
        <begin position="43"/>
        <end position="65"/>
    </location>
</feature>
<dbReference type="EMBL" id="FNGV01000001">
    <property type="protein sequence ID" value="SDL48800.1"/>
    <property type="molecule type" value="Genomic_DNA"/>
</dbReference>
<accession>A0A1G9KFY9</accession>
<organism evidence="2 3">
    <name type="scientific">Kriegella aquimaris</name>
    <dbReference type="NCBI Taxonomy" id="192904"/>
    <lineage>
        <taxon>Bacteria</taxon>
        <taxon>Pseudomonadati</taxon>
        <taxon>Bacteroidota</taxon>
        <taxon>Flavobacteriia</taxon>
        <taxon>Flavobacteriales</taxon>
        <taxon>Flavobacteriaceae</taxon>
        <taxon>Kriegella</taxon>
    </lineage>
</organism>
<sequence>MRNSETIQMTHSGHKSVFNSKKLKPFKIYNQVLVEFKRAQTGYATIAIIGQSCIGSVAAMTLLMSDIQTPIMLILLFLVTILCMAFNGAVLAQLKSKAVFNLLILSVSFSILVIIANLL</sequence>